<reference evidence="1" key="2">
    <citation type="submission" date="2024-07" db="EMBL/GenBank/DDBJ databases">
        <title>Streptomyces haneummycinica sp. nov., a new antibiotic-producing actinobacterium isolated from marine sediment.</title>
        <authorList>
            <person name="Uemura M."/>
            <person name="Hamada M."/>
            <person name="Hirano S."/>
            <person name="Kobayashi K."/>
            <person name="Ohshiro T."/>
            <person name="Kobayashi T."/>
            <person name="Terahara T."/>
        </authorList>
    </citation>
    <scope>NUCLEOTIDE SEQUENCE</scope>
    <source>
        <strain evidence="1">KM77-8</strain>
    </source>
</reference>
<gene>
    <name evidence="1" type="ORF">SHKM778_58580</name>
</gene>
<reference evidence="1" key="1">
    <citation type="submission" date="2024-06" db="EMBL/GenBank/DDBJ databases">
        <authorList>
            <consortium name="consrtm"/>
            <person name="Uemura M."/>
            <person name="Terahara T."/>
        </authorList>
    </citation>
    <scope>NUCLEOTIDE SEQUENCE</scope>
    <source>
        <strain evidence="1">KM77-8</strain>
    </source>
</reference>
<evidence type="ECO:0000313" key="1">
    <source>
        <dbReference type="EMBL" id="BFO19470.1"/>
    </source>
</evidence>
<accession>A0AAT9HPY3</accession>
<dbReference type="AlphaFoldDB" id="A0AAT9HPY3"/>
<dbReference type="EMBL" id="AP035768">
    <property type="protein sequence ID" value="BFO19470.1"/>
    <property type="molecule type" value="Genomic_DNA"/>
</dbReference>
<organism evidence="1">
    <name type="scientific">Streptomyces haneummycinicus</name>
    <dbReference type="NCBI Taxonomy" id="3074435"/>
    <lineage>
        <taxon>Bacteria</taxon>
        <taxon>Bacillati</taxon>
        <taxon>Actinomycetota</taxon>
        <taxon>Actinomycetes</taxon>
        <taxon>Kitasatosporales</taxon>
        <taxon>Streptomycetaceae</taxon>
        <taxon>Streptomyces</taxon>
    </lineage>
</organism>
<proteinExistence type="predicted"/>
<name>A0AAT9HPY3_9ACTN</name>
<sequence>MGLPDLAARVRPVRVLPGPVPAGARPPGLRSTPRVILRDGAFEAPAVLDGSEAVRVENRSRQHNEAMLVPVRAGVTLADLDAFFADVDAGRRPDGSPFTGGPTGVVPLSPGRSALLATELPVGHYALVTWVRDLETGRMFAAHGMRALVTVVRG</sequence>
<protein>
    <submittedName>
        <fullName evidence="1">Uncharacterized protein</fullName>
    </submittedName>
</protein>